<dbReference type="InterPro" id="IPR002173">
    <property type="entry name" value="Carboh/pur_kinase_PfkB_CS"/>
</dbReference>
<keyword evidence="3" id="KW-0547">Nucleotide-binding</keyword>
<organism evidence="7 8">
    <name type="scientific">Levilactobacillus brevis (strain ATCC 367 / BCRC 12310 / CIP 105137 / JCM 1170 / LMG 11437 / NCIMB 947 / NCTC 947)</name>
    <name type="common">Lactobacillus brevis</name>
    <dbReference type="NCBI Taxonomy" id="387344"/>
    <lineage>
        <taxon>Bacteria</taxon>
        <taxon>Bacillati</taxon>
        <taxon>Bacillota</taxon>
        <taxon>Bacilli</taxon>
        <taxon>Lactobacillales</taxon>
        <taxon>Lactobacillaceae</taxon>
        <taxon>Levilactobacillus</taxon>
    </lineage>
</organism>
<feature type="domain" description="Carbohydrate kinase PfkB" evidence="6">
    <location>
        <begin position="8"/>
        <end position="305"/>
    </location>
</feature>
<gene>
    <name evidence="7" type="ordered locus">LVIS_0325</name>
</gene>
<dbReference type="AlphaFoldDB" id="Q03TI1"/>
<dbReference type="PANTHER" id="PTHR43085:SF1">
    <property type="entry name" value="PSEUDOURIDINE KINASE-RELATED"/>
    <property type="match status" value="1"/>
</dbReference>
<evidence type="ECO:0000256" key="1">
    <source>
        <dbReference type="ARBA" id="ARBA00010688"/>
    </source>
</evidence>
<evidence type="ECO:0000313" key="7">
    <source>
        <dbReference type="EMBL" id="ABJ63491.1"/>
    </source>
</evidence>
<dbReference type="eggNOG" id="COG0524">
    <property type="taxonomic scope" value="Bacteria"/>
</dbReference>
<dbReference type="Proteomes" id="UP000001652">
    <property type="component" value="Chromosome"/>
</dbReference>
<evidence type="ECO:0000256" key="3">
    <source>
        <dbReference type="ARBA" id="ARBA00022741"/>
    </source>
</evidence>
<dbReference type="KEGG" id="lbr:LVIS_0325"/>
<dbReference type="Pfam" id="PF00294">
    <property type="entry name" value="PfkB"/>
    <property type="match status" value="1"/>
</dbReference>
<name>Q03TI1_LEVBA</name>
<sequence length="322" mass="34926">MADFLTLGEPMVVFATDDLDQSLIAATHFTKFLAGAELNVAVGISRLNHTAHYVSAVGNDPFGSYILHQMQTNSIQTTNIVCDPNHWTGFYLKEKVSHGDPDTYYFRKNSAAANLSEKVINSIDLTAIQLAHLSGIYAALSSQSLTSLKRLITRLHKRRIPISFDPNLRPSLWQDQATMITTTNELAKNAQLILPGINEGEILVGSTDPNEIADFYLSQSDTTQAVIVKLGPRGAYVKTKDGLNQFVSGFPVEHVVDTVGAGDGFAVGVLTGLLDHLSIIKAAQLGCAIGALAVQSAGDSTGYPTRTQLTQFLSHYEKEFTR</sequence>
<dbReference type="HOGENOM" id="CLU_027634_6_0_9"/>
<dbReference type="InterPro" id="IPR011611">
    <property type="entry name" value="PfkB_dom"/>
</dbReference>
<dbReference type="STRING" id="387344.LVIS_0325"/>
<dbReference type="Gene3D" id="3.40.1190.20">
    <property type="match status" value="1"/>
</dbReference>
<dbReference type="EMBL" id="CP000416">
    <property type="protein sequence ID" value="ABJ63491.1"/>
    <property type="molecule type" value="Genomic_DNA"/>
</dbReference>
<accession>Q03TI1</accession>
<dbReference type="RefSeq" id="WP_011667119.1">
    <property type="nucleotide sequence ID" value="NC_008497.1"/>
</dbReference>
<dbReference type="InterPro" id="IPR029056">
    <property type="entry name" value="Ribokinase-like"/>
</dbReference>
<keyword evidence="2" id="KW-0808">Transferase</keyword>
<keyword evidence="4 7" id="KW-0418">Kinase</keyword>
<dbReference type="PATRIC" id="fig|387344.15.peg.318"/>
<evidence type="ECO:0000259" key="6">
    <source>
        <dbReference type="Pfam" id="PF00294"/>
    </source>
</evidence>
<dbReference type="SUPFAM" id="SSF53613">
    <property type="entry name" value="Ribokinase-like"/>
    <property type="match status" value="1"/>
</dbReference>
<dbReference type="GO" id="GO:0005524">
    <property type="term" value="F:ATP binding"/>
    <property type="evidence" value="ECO:0007669"/>
    <property type="project" value="UniProtKB-KW"/>
</dbReference>
<comment type="similarity">
    <text evidence="1">Belongs to the carbohydrate kinase PfkB family.</text>
</comment>
<evidence type="ECO:0000256" key="5">
    <source>
        <dbReference type="ARBA" id="ARBA00022840"/>
    </source>
</evidence>
<dbReference type="CDD" id="cd01166">
    <property type="entry name" value="KdgK"/>
    <property type="match status" value="1"/>
</dbReference>
<protein>
    <submittedName>
        <fullName evidence="7">2-dehydro-3-deoxygluconokinase</fullName>
    </submittedName>
</protein>
<reference evidence="7 8" key="1">
    <citation type="journal article" date="2006" name="Proc. Natl. Acad. Sci. U.S.A.">
        <title>Comparative genomics of the lactic acid bacteria.</title>
        <authorList>
            <person name="Makarova K."/>
            <person name="Slesarev A."/>
            <person name="Wolf Y."/>
            <person name="Sorokin A."/>
            <person name="Mirkin B."/>
            <person name="Koonin E."/>
            <person name="Pavlov A."/>
            <person name="Pavlova N."/>
            <person name="Karamychev V."/>
            <person name="Polouchine N."/>
            <person name="Shakhova V."/>
            <person name="Grigoriev I."/>
            <person name="Lou Y."/>
            <person name="Rohksar D."/>
            <person name="Lucas S."/>
            <person name="Huang K."/>
            <person name="Goodstein D.M."/>
            <person name="Hawkins T."/>
            <person name="Plengvidhya V."/>
            <person name="Welker D."/>
            <person name="Hughes J."/>
            <person name="Goh Y."/>
            <person name="Benson A."/>
            <person name="Baldwin K."/>
            <person name="Lee J.H."/>
            <person name="Diaz-Muniz I."/>
            <person name="Dosti B."/>
            <person name="Smeianov V."/>
            <person name="Wechter W."/>
            <person name="Barabote R."/>
            <person name="Lorca G."/>
            <person name="Altermann E."/>
            <person name="Barrangou R."/>
            <person name="Ganesan B."/>
            <person name="Xie Y."/>
            <person name="Rawsthorne H."/>
            <person name="Tamir D."/>
            <person name="Parker C."/>
            <person name="Breidt F."/>
            <person name="Broadbent J."/>
            <person name="Hutkins R."/>
            <person name="O'Sullivan D."/>
            <person name="Steele J."/>
            <person name="Unlu G."/>
            <person name="Saier M."/>
            <person name="Klaenhammer T."/>
            <person name="Richardson P."/>
            <person name="Kozyavkin S."/>
            <person name="Weimer B."/>
            <person name="Mills D."/>
        </authorList>
    </citation>
    <scope>NUCLEOTIDE SEQUENCE [LARGE SCALE GENOMIC DNA]</scope>
    <source>
        <strain evidence="8">ATCC 367 / BCRC 12310 / CIP 105137 / JCM 1170 / LMG 11437 / NCIMB 947 / NCTC 947</strain>
    </source>
</reference>
<keyword evidence="8" id="KW-1185">Reference proteome</keyword>
<evidence type="ECO:0000256" key="4">
    <source>
        <dbReference type="ARBA" id="ARBA00022777"/>
    </source>
</evidence>
<dbReference type="PANTHER" id="PTHR43085">
    <property type="entry name" value="HEXOKINASE FAMILY MEMBER"/>
    <property type="match status" value="1"/>
</dbReference>
<dbReference type="PROSITE" id="PS00584">
    <property type="entry name" value="PFKB_KINASES_2"/>
    <property type="match status" value="1"/>
</dbReference>
<proteinExistence type="inferred from homology"/>
<dbReference type="InterPro" id="IPR050306">
    <property type="entry name" value="PfkB_Carbo_kinase"/>
</dbReference>
<evidence type="ECO:0000313" key="8">
    <source>
        <dbReference type="Proteomes" id="UP000001652"/>
    </source>
</evidence>
<keyword evidence="5" id="KW-0067">ATP-binding</keyword>
<evidence type="ECO:0000256" key="2">
    <source>
        <dbReference type="ARBA" id="ARBA00022679"/>
    </source>
</evidence>
<dbReference type="GO" id="GO:0016301">
    <property type="term" value="F:kinase activity"/>
    <property type="evidence" value="ECO:0007669"/>
    <property type="project" value="UniProtKB-KW"/>
</dbReference>